<proteinExistence type="predicted"/>
<evidence type="ECO:0000313" key="2">
    <source>
        <dbReference type="EMBL" id="ACX71079.1"/>
    </source>
</evidence>
<name>D0UWA7_9CAUD</name>
<feature type="region of interest" description="Disordered" evidence="1">
    <location>
        <begin position="217"/>
        <end position="251"/>
    </location>
</feature>
<accession>D0UWA7</accession>
<protein>
    <submittedName>
        <fullName evidence="2">Uncharacterized protein</fullName>
    </submittedName>
</protein>
<dbReference type="EMBL" id="GQ919031">
    <property type="protein sequence ID" value="ACX71079.1"/>
    <property type="molecule type" value="Genomic_DNA"/>
</dbReference>
<evidence type="ECO:0000256" key="1">
    <source>
        <dbReference type="SAM" id="MobiDB-lite"/>
    </source>
</evidence>
<reference evidence="2 3" key="1">
    <citation type="journal article" date="2010" name="J. Bacteriol.">
        <title>Characterization of the replication, transfer, and plasmid/lytic phage cycle of the Streptomyces plasmid-phage pZL12.</title>
        <authorList>
            <person name="Zhong L."/>
            <person name="Cheng Q."/>
            <person name="Tian X."/>
            <person name="Zhao L."/>
            <person name="Qin Z."/>
        </authorList>
    </citation>
    <scope>NUCLEOTIDE SEQUENCE [LARGE SCALE GENOMIC DNA]</scope>
</reference>
<gene>
    <name evidence="2" type="ORF">pZL12.2c</name>
</gene>
<dbReference type="KEGG" id="vg:80142618"/>
<dbReference type="Proteomes" id="UP000298310">
    <property type="component" value="Segment"/>
</dbReference>
<evidence type="ECO:0000313" key="3">
    <source>
        <dbReference type="Proteomes" id="UP000298310"/>
    </source>
</evidence>
<organism evidence="2 3">
    <name type="scientific">Streptomyces phage ZL12</name>
    <dbReference type="NCBI Taxonomy" id="2570911"/>
    <lineage>
        <taxon>Viruses</taxon>
        <taxon>Duplodnaviria</taxon>
        <taxon>Heunggongvirae</taxon>
        <taxon>Uroviricota</taxon>
        <taxon>Caudoviricetes</taxon>
        <taxon>Fuzanglongvirus</taxon>
        <taxon>Fuzanglongvirus ZL12</taxon>
    </lineage>
</organism>
<keyword evidence="3" id="KW-1185">Reference proteome</keyword>
<sequence>MLPIAANLAVLVHGDGGPEDVGAVLAGLNEAQRTALIVVLAGLVDPERPMGRALGWLDRNEHGALTVPNWGDSTPLRDLVPEEPVEDDYVDMVAVRHYLKGIKVTVTDVEYLVVLEHAAAQDLPLPELDRRQQLPHGENEKRVNRLRKAYQRSGRQLPAVLVPGGKLPEFTTAQVVEIRERYAAGGVTDLELSLMYGRSRKTMSALLSGASYQNAGGPIRAPRGAKPKEASRTGFAGHTGPVPALDVARAS</sequence>